<keyword evidence="1" id="KW-0732">Signal</keyword>
<name>A0A1S2LC00_9BACI</name>
<dbReference type="AlphaFoldDB" id="A0A1S2LC00"/>
<evidence type="ECO:0008006" key="4">
    <source>
        <dbReference type="Google" id="ProtNLM"/>
    </source>
</evidence>
<keyword evidence="3" id="KW-1185">Reference proteome</keyword>
<feature type="signal peptide" evidence="1">
    <location>
        <begin position="1"/>
        <end position="17"/>
    </location>
</feature>
<protein>
    <recommendedName>
        <fullName evidence="4">NEAT domain-containing protein</fullName>
    </recommendedName>
</protein>
<feature type="chain" id="PRO_5039146566" description="NEAT domain-containing protein" evidence="1">
    <location>
        <begin position="18"/>
        <end position="144"/>
    </location>
</feature>
<reference evidence="2 3" key="1">
    <citation type="submission" date="2016-10" db="EMBL/GenBank/DDBJ databases">
        <title>Draft genome sequences of four alkaliphilic bacteria belonging to the Anaerobacillus genus.</title>
        <authorList>
            <person name="Bassil N.M."/>
            <person name="Lloyd J.R."/>
        </authorList>
    </citation>
    <scope>NUCLEOTIDE SEQUENCE [LARGE SCALE GENOMIC DNA]</scope>
    <source>
        <strain evidence="2 3">DSM 15340</strain>
    </source>
</reference>
<dbReference type="OrthoDB" id="2968672at2"/>
<proteinExistence type="predicted"/>
<evidence type="ECO:0000313" key="2">
    <source>
        <dbReference type="EMBL" id="OIJ09780.1"/>
    </source>
</evidence>
<comment type="caution">
    <text evidence="2">The sequence shown here is derived from an EMBL/GenBank/DDBJ whole genome shotgun (WGS) entry which is preliminary data.</text>
</comment>
<dbReference type="EMBL" id="MLQQ01000042">
    <property type="protein sequence ID" value="OIJ09780.1"/>
    <property type="molecule type" value="Genomic_DNA"/>
</dbReference>
<evidence type="ECO:0000313" key="3">
    <source>
        <dbReference type="Proteomes" id="UP000180098"/>
    </source>
</evidence>
<dbReference type="Proteomes" id="UP000180098">
    <property type="component" value="Unassembled WGS sequence"/>
</dbReference>
<evidence type="ECO:0000256" key="1">
    <source>
        <dbReference type="SAM" id="SignalP"/>
    </source>
</evidence>
<dbReference type="RefSeq" id="WP_071314169.1">
    <property type="nucleotide sequence ID" value="NZ_MLQQ01000042.1"/>
</dbReference>
<accession>A0A1S2LC00</accession>
<organism evidence="2 3">
    <name type="scientific">Anaerobacillus arseniciselenatis</name>
    <dbReference type="NCBI Taxonomy" id="85682"/>
    <lineage>
        <taxon>Bacteria</taxon>
        <taxon>Bacillati</taxon>
        <taxon>Bacillota</taxon>
        <taxon>Bacilli</taxon>
        <taxon>Bacillales</taxon>
        <taxon>Bacillaceae</taxon>
        <taxon>Anaerobacillus</taxon>
    </lineage>
</organism>
<sequence>MLKIILTILLISTGAFNDVQHELTMTEKDTYFTKSIPFDEKYELVVTSSSEDKRLSVKYEVKDQDIYVECFVKDFNFSREKIGSVKREGEGHIHLYINGNKVDSIFQPSFIIRSLPSGTYNIKLDLIHNDYTRYGISEEFEITL</sequence>
<gene>
    <name evidence="2" type="ORF">BKP35_14940</name>
</gene>